<dbReference type="AlphaFoldDB" id="A0A0A2XNV3"/>
<comment type="caution">
    <text evidence="1">The sequence shown here is derived from an EMBL/GenBank/DDBJ whole genome shotgun (WGS) entry which is preliminary data.</text>
</comment>
<evidence type="ECO:0000313" key="1">
    <source>
        <dbReference type="EMBL" id="KGQ32340.1"/>
    </source>
</evidence>
<organism evidence="1 2">
    <name type="scientific">Gallibacterium genomosp. 2</name>
    <dbReference type="NCBI Taxonomy" id="155517"/>
    <lineage>
        <taxon>Bacteria</taxon>
        <taxon>Pseudomonadati</taxon>
        <taxon>Pseudomonadota</taxon>
        <taxon>Gammaproteobacteria</taxon>
        <taxon>Pasteurellales</taxon>
        <taxon>Pasteurellaceae</taxon>
        <taxon>Gallibacterium</taxon>
    </lineage>
</organism>
<keyword evidence="2" id="KW-1185">Reference proteome</keyword>
<evidence type="ECO:0000313" key="2">
    <source>
        <dbReference type="Proteomes" id="UP000030418"/>
    </source>
</evidence>
<sequence length="101" mass="11873">MSNIERDLNKLAIETLNLRHKNITITDGNVFVWIQGNIGECFISLDRETRDIKLRYRDIVDEPNGGYHYGDFEIEKNIVKGTQTYRRLYKLLVEIEKNEGV</sequence>
<protein>
    <submittedName>
        <fullName evidence="1">Uncharacterized protein</fullName>
    </submittedName>
</protein>
<name>A0A0A2XNV3_9PAST</name>
<reference evidence="1 2" key="1">
    <citation type="submission" date="2014-08" db="EMBL/GenBank/DDBJ databases">
        <title>Chaperone-usher fimbriae in a diverse selection of Gallibacterium genomes.</title>
        <authorList>
            <person name="Kudirkiene E."/>
            <person name="Bager R.J."/>
            <person name="Johnson T.J."/>
            <person name="Bojesen A.M."/>
        </authorList>
    </citation>
    <scope>NUCLEOTIDE SEQUENCE [LARGE SCALE GENOMIC DNA]</scope>
    <source>
        <strain evidence="1 2">CCM5976</strain>
    </source>
</reference>
<dbReference type="Proteomes" id="UP000030418">
    <property type="component" value="Unassembled WGS sequence"/>
</dbReference>
<gene>
    <name evidence="1" type="ORF">P375_05970</name>
</gene>
<proteinExistence type="predicted"/>
<dbReference type="RefSeq" id="WP_039135416.1">
    <property type="nucleotide sequence ID" value="NZ_JPXY01000024.1"/>
</dbReference>
<dbReference type="EMBL" id="JPXY01000024">
    <property type="protein sequence ID" value="KGQ32340.1"/>
    <property type="molecule type" value="Genomic_DNA"/>
</dbReference>
<accession>A0A0A2XNV3</accession>